<protein>
    <submittedName>
        <fullName evidence="1">Uncharacterized protein</fullName>
    </submittedName>
</protein>
<reference evidence="1" key="1">
    <citation type="submission" date="2020-05" db="EMBL/GenBank/DDBJ databases">
        <authorList>
            <person name="Chiriac C."/>
            <person name="Salcher M."/>
            <person name="Ghai R."/>
            <person name="Kavagutti S V."/>
        </authorList>
    </citation>
    <scope>NUCLEOTIDE SEQUENCE</scope>
</reference>
<name>A0A6J5RWZ4_9CAUD</name>
<accession>A0A6J5RWZ4</accession>
<organism evidence="1">
    <name type="scientific">uncultured Caudovirales phage</name>
    <dbReference type="NCBI Taxonomy" id="2100421"/>
    <lineage>
        <taxon>Viruses</taxon>
        <taxon>Duplodnaviria</taxon>
        <taxon>Heunggongvirae</taxon>
        <taxon>Uroviricota</taxon>
        <taxon>Caudoviricetes</taxon>
        <taxon>Peduoviridae</taxon>
        <taxon>Maltschvirus</taxon>
        <taxon>Maltschvirus maltsch</taxon>
    </lineage>
</organism>
<proteinExistence type="predicted"/>
<evidence type="ECO:0000313" key="1">
    <source>
        <dbReference type="EMBL" id="CAB4196524.1"/>
    </source>
</evidence>
<gene>
    <name evidence="1" type="ORF">UFOVP1290_44</name>
</gene>
<sequence length="58" mass="6735">MLKNVVAEAVRVEVEDSTGKVFIVFEITDPKLKKDIKTNWVEDIEFRIIDKSLVLENE</sequence>
<dbReference type="EMBL" id="LR797252">
    <property type="protein sequence ID" value="CAB4196524.1"/>
    <property type="molecule type" value="Genomic_DNA"/>
</dbReference>